<organism evidence="1 2">
    <name type="scientific">Aureobasidium melanogenum</name>
    <name type="common">Aureobasidium pullulans var. melanogenum</name>
    <dbReference type="NCBI Taxonomy" id="46634"/>
    <lineage>
        <taxon>Eukaryota</taxon>
        <taxon>Fungi</taxon>
        <taxon>Dikarya</taxon>
        <taxon>Ascomycota</taxon>
        <taxon>Pezizomycotina</taxon>
        <taxon>Dothideomycetes</taxon>
        <taxon>Dothideomycetidae</taxon>
        <taxon>Dothideales</taxon>
        <taxon>Saccotheciaceae</taxon>
        <taxon>Aureobasidium</taxon>
    </lineage>
</organism>
<sequence>MARLQLPPELLLLVMKQVDYGESFGAAQNSLRNAILVNREWAEAGSYCYANKISQLFFEGEEDAKHHATFKDLSFPHLKIVHIATVKLKKHEQLYFTQYMQPQLIEFHFWGGGVCENALTTLASNCPTLEELSLEDPIDESSQDQLLDFFTSYESLEVIDLGHGWTELITPALFAGLASLDSLEKLDIRALAEDHAIQMGLGMSPDPFSNLQNLHMRVESESVARLASAAPFLSILFLIMEDSDYDALASLKPLSNLVHLELTFLDDTEPSPQGFRSLENLKELEVLLIESRGALLEAMWMDDDIFAEFISTLPNLTSLELKLDCDITIEILTSFARTHPNIESFDFYGEFNLSDWSRLINPLFPNLVRFVIEAPFIEGRTRRAASAPYSERASKIADVLLRHCPKLDQLCFHAYREDLLSQLVTSVVEARIDGHFSEIMQTWFKSFEKSSMVKFHPSETRIYHSWVR</sequence>
<comment type="caution">
    <text evidence="1">The sequence shown here is derived from an EMBL/GenBank/DDBJ whole genome shotgun (WGS) entry which is preliminary data.</text>
</comment>
<protein>
    <recommendedName>
        <fullName evidence="3">F-box domain-containing protein</fullName>
    </recommendedName>
</protein>
<evidence type="ECO:0000313" key="1">
    <source>
        <dbReference type="EMBL" id="KAG9972521.1"/>
    </source>
</evidence>
<dbReference type="AlphaFoldDB" id="A0A9P8FHK1"/>
<proteinExistence type="predicted"/>
<accession>A0A9P8FHK1</accession>
<dbReference type="Gene3D" id="3.80.10.10">
    <property type="entry name" value="Ribonuclease Inhibitor"/>
    <property type="match status" value="1"/>
</dbReference>
<evidence type="ECO:0000313" key="2">
    <source>
        <dbReference type="Proteomes" id="UP000729357"/>
    </source>
</evidence>
<feature type="non-terminal residue" evidence="1">
    <location>
        <position position="1"/>
    </location>
</feature>
<reference evidence="1" key="2">
    <citation type="submission" date="2021-08" db="EMBL/GenBank/DDBJ databases">
        <authorList>
            <person name="Gostincar C."/>
            <person name="Sun X."/>
            <person name="Song Z."/>
            <person name="Gunde-Cimerman N."/>
        </authorList>
    </citation>
    <scope>NUCLEOTIDE SEQUENCE</scope>
    <source>
        <strain evidence="1">EXF-9298</strain>
    </source>
</reference>
<dbReference type="SUPFAM" id="SSF52047">
    <property type="entry name" value="RNI-like"/>
    <property type="match status" value="1"/>
</dbReference>
<reference evidence="1" key="1">
    <citation type="journal article" date="2021" name="J Fungi (Basel)">
        <title>Virulence traits and population genomics of the black yeast Aureobasidium melanogenum.</title>
        <authorList>
            <person name="Cernosa A."/>
            <person name="Sun X."/>
            <person name="Gostincar C."/>
            <person name="Fang C."/>
            <person name="Gunde-Cimerman N."/>
            <person name="Song Z."/>
        </authorList>
    </citation>
    <scope>NUCLEOTIDE SEQUENCE</scope>
    <source>
        <strain evidence="1">EXF-9298</strain>
    </source>
</reference>
<name>A0A9P8FHK1_AURME</name>
<dbReference type="Proteomes" id="UP000729357">
    <property type="component" value="Unassembled WGS sequence"/>
</dbReference>
<dbReference type="EMBL" id="JAHFXS010002388">
    <property type="protein sequence ID" value="KAG9972521.1"/>
    <property type="molecule type" value="Genomic_DNA"/>
</dbReference>
<gene>
    <name evidence="1" type="ORF">KCU98_g13199</name>
</gene>
<dbReference type="InterPro" id="IPR032675">
    <property type="entry name" value="LRR_dom_sf"/>
</dbReference>
<evidence type="ECO:0008006" key="3">
    <source>
        <dbReference type="Google" id="ProtNLM"/>
    </source>
</evidence>
<keyword evidence="2" id="KW-1185">Reference proteome</keyword>